<dbReference type="Gene3D" id="3.90.930.12">
    <property type="entry name" value="Ribosomal protein L6, alpha-beta domain"/>
    <property type="match status" value="2"/>
</dbReference>
<evidence type="ECO:0000256" key="3">
    <source>
        <dbReference type="HAMAP-Rule" id="MF_01365"/>
    </source>
</evidence>
<dbReference type="InterPro" id="IPR020040">
    <property type="entry name" value="Ribosomal_uL6_a/b-dom"/>
</dbReference>
<dbReference type="AlphaFoldDB" id="A0A1F8EU03"/>
<proteinExistence type="inferred from homology"/>
<dbReference type="GO" id="GO:0019843">
    <property type="term" value="F:rRNA binding"/>
    <property type="evidence" value="ECO:0007669"/>
    <property type="project" value="UniProtKB-UniRule"/>
</dbReference>
<organism evidence="7 8">
    <name type="scientific">Candidatus Yanofskybacteria bacterium RIFCSPHIGHO2_01_FULL_44_22</name>
    <dbReference type="NCBI Taxonomy" id="1802669"/>
    <lineage>
        <taxon>Bacteria</taxon>
        <taxon>Candidatus Yanofskyibacteriota</taxon>
    </lineage>
</organism>
<keyword evidence="3 5" id="KW-0694">RNA-binding</keyword>
<dbReference type="InterPro" id="IPR019906">
    <property type="entry name" value="Ribosomal_uL6_bac-type"/>
</dbReference>
<comment type="subunit">
    <text evidence="3">Part of the 50S ribosomal subunit.</text>
</comment>
<dbReference type="SUPFAM" id="SSF56053">
    <property type="entry name" value="Ribosomal protein L6"/>
    <property type="match status" value="2"/>
</dbReference>
<comment type="similarity">
    <text evidence="3 4">Belongs to the universal ribosomal protein uL6 family.</text>
</comment>
<dbReference type="HAMAP" id="MF_01365_B">
    <property type="entry name" value="Ribosomal_uL6_B"/>
    <property type="match status" value="1"/>
</dbReference>
<dbReference type="PIRSF" id="PIRSF002162">
    <property type="entry name" value="Ribosomal_L6"/>
    <property type="match status" value="1"/>
</dbReference>
<comment type="function">
    <text evidence="3 5">This protein binds to the 23S rRNA, and is important in its secondary structure. It is located near the subunit interface in the base of the L7/L12 stalk, and near the tRNA binding site of the peptidyltransferase center.</text>
</comment>
<dbReference type="EMBL" id="MGJJ01000030">
    <property type="protein sequence ID" value="OGN03988.1"/>
    <property type="molecule type" value="Genomic_DNA"/>
</dbReference>
<dbReference type="GO" id="GO:0022625">
    <property type="term" value="C:cytosolic large ribosomal subunit"/>
    <property type="evidence" value="ECO:0007669"/>
    <property type="project" value="UniProtKB-UniRule"/>
</dbReference>
<keyword evidence="3 5" id="KW-0699">rRNA-binding</keyword>
<feature type="domain" description="Large ribosomal subunit protein uL6 alpha-beta" evidence="6">
    <location>
        <begin position="90"/>
        <end position="162"/>
    </location>
</feature>
<sequence>MSKIGKKTINIPAGTEIIIEGRKMTVKGSKGELQMAIPEDIEISVSDGKLKVVAAGKEPKNEIWGLIRALAANMIKGVSDGFEKNLEFQGIGYKAILKGNDLELSLGYSHPIVVKAPEGISFKVEKNMIAIIGRDKELVGNTAAEIRSKRPPEPYKGSGIRYKGEVIIKKAGKKAVTAS</sequence>
<dbReference type="NCBIfam" id="TIGR03654">
    <property type="entry name" value="L6_bact"/>
    <property type="match status" value="1"/>
</dbReference>
<keyword evidence="2 3" id="KW-0687">Ribonucleoprotein</keyword>
<evidence type="ECO:0000256" key="2">
    <source>
        <dbReference type="ARBA" id="ARBA00023274"/>
    </source>
</evidence>
<dbReference type="STRING" id="1802669.A2746_00350"/>
<evidence type="ECO:0000256" key="4">
    <source>
        <dbReference type="RuleBase" id="RU003869"/>
    </source>
</evidence>
<gene>
    <name evidence="3" type="primary">rplF</name>
    <name evidence="7" type="ORF">A2746_00350</name>
</gene>
<protein>
    <recommendedName>
        <fullName evidence="3">Large ribosomal subunit protein uL6</fullName>
    </recommendedName>
</protein>
<keyword evidence="1 3" id="KW-0689">Ribosomal protein</keyword>
<dbReference type="GO" id="GO:0003735">
    <property type="term" value="F:structural constituent of ribosome"/>
    <property type="evidence" value="ECO:0007669"/>
    <property type="project" value="UniProtKB-UniRule"/>
</dbReference>
<evidence type="ECO:0000259" key="6">
    <source>
        <dbReference type="Pfam" id="PF00347"/>
    </source>
</evidence>
<feature type="domain" description="Large ribosomal subunit protein uL6 alpha-beta" evidence="6">
    <location>
        <begin position="11"/>
        <end position="81"/>
    </location>
</feature>
<dbReference type="InterPro" id="IPR036789">
    <property type="entry name" value="Ribosomal_uL6-like_a/b-dom_sf"/>
</dbReference>
<evidence type="ECO:0000256" key="5">
    <source>
        <dbReference type="RuleBase" id="RU003870"/>
    </source>
</evidence>
<comment type="caution">
    <text evidence="7">The sequence shown here is derived from an EMBL/GenBank/DDBJ whole genome shotgun (WGS) entry which is preliminary data.</text>
</comment>
<evidence type="ECO:0000256" key="1">
    <source>
        <dbReference type="ARBA" id="ARBA00022980"/>
    </source>
</evidence>
<dbReference type="PANTHER" id="PTHR11655:SF14">
    <property type="entry name" value="LARGE RIBOSOMAL SUBUNIT PROTEIN UL6M"/>
    <property type="match status" value="1"/>
</dbReference>
<dbReference type="GO" id="GO:0002181">
    <property type="term" value="P:cytoplasmic translation"/>
    <property type="evidence" value="ECO:0007669"/>
    <property type="project" value="TreeGrafter"/>
</dbReference>
<reference evidence="7 8" key="1">
    <citation type="journal article" date="2016" name="Nat. Commun.">
        <title>Thousands of microbial genomes shed light on interconnected biogeochemical processes in an aquifer system.</title>
        <authorList>
            <person name="Anantharaman K."/>
            <person name="Brown C.T."/>
            <person name="Hug L.A."/>
            <person name="Sharon I."/>
            <person name="Castelle C.J."/>
            <person name="Probst A.J."/>
            <person name="Thomas B.C."/>
            <person name="Singh A."/>
            <person name="Wilkins M.J."/>
            <person name="Karaoz U."/>
            <person name="Brodie E.L."/>
            <person name="Williams K.H."/>
            <person name="Hubbard S.S."/>
            <person name="Banfield J.F."/>
        </authorList>
    </citation>
    <scope>NUCLEOTIDE SEQUENCE [LARGE SCALE GENOMIC DNA]</scope>
</reference>
<evidence type="ECO:0000313" key="7">
    <source>
        <dbReference type="EMBL" id="OGN03988.1"/>
    </source>
</evidence>
<accession>A0A1F8EU03</accession>
<dbReference type="Proteomes" id="UP000177419">
    <property type="component" value="Unassembled WGS sequence"/>
</dbReference>
<dbReference type="Pfam" id="PF00347">
    <property type="entry name" value="Ribosomal_L6"/>
    <property type="match status" value="2"/>
</dbReference>
<dbReference type="PRINTS" id="PR00059">
    <property type="entry name" value="RIBOSOMALL6"/>
</dbReference>
<dbReference type="InterPro" id="IPR000702">
    <property type="entry name" value="Ribosomal_uL6-like"/>
</dbReference>
<dbReference type="PANTHER" id="PTHR11655">
    <property type="entry name" value="60S/50S RIBOSOMAL PROTEIN L6/L9"/>
    <property type="match status" value="1"/>
</dbReference>
<evidence type="ECO:0000313" key="8">
    <source>
        <dbReference type="Proteomes" id="UP000177419"/>
    </source>
</evidence>
<name>A0A1F8EU03_9BACT</name>